<keyword evidence="1" id="KW-0436">Ligase</keyword>
<reference evidence="1" key="1">
    <citation type="submission" date="2021-05" db="EMBL/GenBank/DDBJ databases">
        <title>Comparative genomics of three Colletotrichum scovillei strains and genetic complementation revealed genes involved fungal growth and virulence on chili pepper.</title>
        <authorList>
            <person name="Hsieh D.-K."/>
            <person name="Chuang S.-C."/>
            <person name="Chen C.-Y."/>
            <person name="Chao Y.-T."/>
            <person name="Lu M.-Y.J."/>
            <person name="Lee M.-H."/>
            <person name="Shih M.-C."/>
        </authorList>
    </citation>
    <scope>NUCLEOTIDE SEQUENCE</scope>
    <source>
        <strain evidence="1">Coll-153</strain>
    </source>
</reference>
<dbReference type="EMBL" id="JAESDN010000004">
    <property type="protein sequence ID" value="KAG7052080.1"/>
    <property type="molecule type" value="Genomic_DNA"/>
</dbReference>
<dbReference type="GO" id="GO:0016874">
    <property type="term" value="F:ligase activity"/>
    <property type="evidence" value="ECO:0007669"/>
    <property type="project" value="UniProtKB-KW"/>
</dbReference>
<evidence type="ECO:0000313" key="2">
    <source>
        <dbReference type="Proteomes" id="UP000699042"/>
    </source>
</evidence>
<gene>
    <name evidence="1" type="ORF">JMJ77_002689</name>
</gene>
<keyword evidence="2" id="KW-1185">Reference proteome</keyword>
<organism evidence="1 2">
    <name type="scientific">Colletotrichum scovillei</name>
    <dbReference type="NCBI Taxonomy" id="1209932"/>
    <lineage>
        <taxon>Eukaryota</taxon>
        <taxon>Fungi</taxon>
        <taxon>Dikarya</taxon>
        <taxon>Ascomycota</taxon>
        <taxon>Pezizomycotina</taxon>
        <taxon>Sordariomycetes</taxon>
        <taxon>Hypocreomycetidae</taxon>
        <taxon>Glomerellales</taxon>
        <taxon>Glomerellaceae</taxon>
        <taxon>Colletotrichum</taxon>
        <taxon>Colletotrichum acutatum species complex</taxon>
    </lineage>
</organism>
<comment type="caution">
    <text evidence="1">The sequence shown here is derived from an EMBL/GenBank/DDBJ whole genome shotgun (WGS) entry which is preliminary data.</text>
</comment>
<proteinExistence type="predicted"/>
<evidence type="ECO:0000313" key="1">
    <source>
        <dbReference type="EMBL" id="KAG7052080.1"/>
    </source>
</evidence>
<dbReference type="Proteomes" id="UP000699042">
    <property type="component" value="Unassembled WGS sequence"/>
</dbReference>
<sequence>MKINNLPCEIVAEILGQLDKVEDLKAPLLSSRLFHDAYTQRPRLAQQIVRKQIPSQLLPYAVILPHASRVHISNSAYNALSLQPEDADTMVFRFMFEGGIVSTSNFQTFSFPQLIAMGATHELITDVASNFASKAWLSMSDILDDTISTKSTPSHPDLSQKEWLRFCRCFYRVELYYGLLSNYKFEERDVHVTQENNPLEPVIDFEEREKRYPARHILHDLVPWDIEQMETAIGYLSDSFMASAGLPVTDGYTGKSLHCKGLRFLRNFEKMPYAEKRELLESGVPIFCSSLFMEFSVYEPRFDISRAWQDTKLDAPLQLSDLADMDADKGPGKGFDFILDCAITHLMSRDEYERLKEQGYLFWDHERLEKYDMCSTRFIRPPF</sequence>
<dbReference type="AlphaFoldDB" id="A0A9P7R9D1"/>
<accession>A0A9P7R9D1</accession>
<name>A0A9P7R9D1_9PEZI</name>
<protein>
    <submittedName>
        <fullName evidence="1">Amp dependent ligase</fullName>
    </submittedName>
</protein>